<evidence type="ECO:0000313" key="2">
    <source>
        <dbReference type="EMBL" id="KAA3453077.1"/>
    </source>
</evidence>
<accession>A0A5B6U8D0</accession>
<dbReference type="InterPro" id="IPR002156">
    <property type="entry name" value="RNaseH_domain"/>
</dbReference>
<dbReference type="SUPFAM" id="SSF56672">
    <property type="entry name" value="DNA/RNA polymerases"/>
    <property type="match status" value="1"/>
</dbReference>
<organism evidence="2 3">
    <name type="scientific">Gossypium australe</name>
    <dbReference type="NCBI Taxonomy" id="47621"/>
    <lineage>
        <taxon>Eukaryota</taxon>
        <taxon>Viridiplantae</taxon>
        <taxon>Streptophyta</taxon>
        <taxon>Embryophyta</taxon>
        <taxon>Tracheophyta</taxon>
        <taxon>Spermatophyta</taxon>
        <taxon>Magnoliopsida</taxon>
        <taxon>eudicotyledons</taxon>
        <taxon>Gunneridae</taxon>
        <taxon>Pentapetalae</taxon>
        <taxon>rosids</taxon>
        <taxon>malvids</taxon>
        <taxon>Malvales</taxon>
        <taxon>Malvaceae</taxon>
        <taxon>Malvoideae</taxon>
        <taxon>Gossypium</taxon>
    </lineage>
</organism>
<dbReference type="Pfam" id="PF00078">
    <property type="entry name" value="RVT_1"/>
    <property type="match status" value="1"/>
</dbReference>
<dbReference type="PANTHER" id="PTHR46890:SF48">
    <property type="entry name" value="RNA-DIRECTED DNA POLYMERASE"/>
    <property type="match status" value="1"/>
</dbReference>
<dbReference type="Pfam" id="PF14392">
    <property type="entry name" value="zf-CCHC_4"/>
    <property type="match status" value="1"/>
</dbReference>
<evidence type="ECO:0000259" key="1">
    <source>
        <dbReference type="PROSITE" id="PS50878"/>
    </source>
</evidence>
<dbReference type="InterPro" id="IPR026960">
    <property type="entry name" value="RVT-Znf"/>
</dbReference>
<comment type="caution">
    <text evidence="2">The sequence shown here is derived from an EMBL/GenBank/DDBJ whole genome shotgun (WGS) entry which is preliminary data.</text>
</comment>
<protein>
    <submittedName>
        <fullName evidence="2">Reverse transcriptase</fullName>
    </submittedName>
</protein>
<reference evidence="3" key="1">
    <citation type="journal article" date="2019" name="Plant Biotechnol. J.">
        <title>Genome sequencing of the Australian wild diploid species Gossypium australe highlights disease resistance and delayed gland morphogenesis.</title>
        <authorList>
            <person name="Cai Y."/>
            <person name="Cai X."/>
            <person name="Wang Q."/>
            <person name="Wang P."/>
            <person name="Zhang Y."/>
            <person name="Cai C."/>
            <person name="Xu Y."/>
            <person name="Wang K."/>
            <person name="Zhou Z."/>
            <person name="Wang C."/>
            <person name="Geng S."/>
            <person name="Li B."/>
            <person name="Dong Q."/>
            <person name="Hou Y."/>
            <person name="Wang H."/>
            <person name="Ai P."/>
            <person name="Liu Z."/>
            <person name="Yi F."/>
            <person name="Sun M."/>
            <person name="An G."/>
            <person name="Cheng J."/>
            <person name="Zhang Y."/>
            <person name="Shi Q."/>
            <person name="Xie Y."/>
            <person name="Shi X."/>
            <person name="Chang Y."/>
            <person name="Huang F."/>
            <person name="Chen Y."/>
            <person name="Hong S."/>
            <person name="Mi L."/>
            <person name="Sun Q."/>
            <person name="Zhang L."/>
            <person name="Zhou B."/>
            <person name="Peng R."/>
            <person name="Zhang X."/>
            <person name="Liu F."/>
        </authorList>
    </citation>
    <scope>NUCLEOTIDE SEQUENCE [LARGE SCALE GENOMIC DNA]</scope>
    <source>
        <strain evidence="3">cv. PA1801</strain>
    </source>
</reference>
<dbReference type="Gene3D" id="3.60.10.10">
    <property type="entry name" value="Endonuclease/exonuclease/phosphatase"/>
    <property type="match status" value="1"/>
</dbReference>
<dbReference type="EMBL" id="SMMG02000013">
    <property type="protein sequence ID" value="KAA3453077.1"/>
    <property type="molecule type" value="Genomic_DNA"/>
</dbReference>
<feature type="domain" description="Reverse transcriptase" evidence="1">
    <location>
        <begin position="666"/>
        <end position="948"/>
    </location>
</feature>
<name>A0A5B6U8D0_9ROSI</name>
<dbReference type="GO" id="GO:0003964">
    <property type="term" value="F:RNA-directed DNA polymerase activity"/>
    <property type="evidence" value="ECO:0007669"/>
    <property type="project" value="UniProtKB-KW"/>
</dbReference>
<proteinExistence type="predicted"/>
<dbReference type="CDD" id="cd01650">
    <property type="entry name" value="RT_nLTR_like"/>
    <property type="match status" value="1"/>
</dbReference>
<keyword evidence="2" id="KW-0548">Nucleotidyltransferase</keyword>
<dbReference type="Pfam" id="PF13966">
    <property type="entry name" value="zf-RVT"/>
    <property type="match status" value="1"/>
</dbReference>
<dbReference type="InterPro" id="IPR025836">
    <property type="entry name" value="Zn_knuckle_CX2CX4HX4C"/>
</dbReference>
<dbReference type="InterPro" id="IPR036691">
    <property type="entry name" value="Endo/exonu/phosph_ase_sf"/>
</dbReference>
<dbReference type="SUPFAM" id="SSF56219">
    <property type="entry name" value="DNase I-like"/>
    <property type="match status" value="1"/>
</dbReference>
<dbReference type="PANTHER" id="PTHR46890">
    <property type="entry name" value="NON-LTR RETROLELEMENT REVERSE TRANSCRIPTASE-LIKE PROTEIN-RELATED"/>
    <property type="match status" value="1"/>
</dbReference>
<keyword evidence="2" id="KW-0695">RNA-directed DNA polymerase</keyword>
<dbReference type="PROSITE" id="PS50878">
    <property type="entry name" value="RT_POL"/>
    <property type="match status" value="1"/>
</dbReference>
<dbReference type="GO" id="GO:0003676">
    <property type="term" value="F:nucleic acid binding"/>
    <property type="evidence" value="ECO:0007669"/>
    <property type="project" value="InterPro"/>
</dbReference>
<evidence type="ECO:0000313" key="3">
    <source>
        <dbReference type="Proteomes" id="UP000325315"/>
    </source>
</evidence>
<sequence>MEEDLANLSIIDEEEEAFLEDDHAVERIYSTTFMRIRCALDVTAPLKRKKKVQFGQMLTVYARFRYEKLSLFCFICGRLGHGESFCPYQLKIEANNIVFDWDLSLQAEPRRRRTMESWWLREADGSAKWEGNLESSRFGKMSYARRDLGGQMETIRGKQIENPNFTRFGADQQNFPKMDFQEDSRALANLIESALSNGPMEMGFDEEHEPIAIVDGKKRQRSMGGASNLMGAKNVHGLGRPRTVNRLKNKLRAINPRILFLIETKLSTRRMEMVRRKCGYENGIDIGSMGSKGGLSLGWRGNSLITLISYSSYHIDVEVNDNEFGNKWRLTGFYGSPNVRNRSESWNLLTQLSSNNHLPWVVLRDFNEITGLCEKQGGRRRSENQMSGFRTALDTCNLNDIGFRERWFTWERGRFRSTNIRERLDRGVATTDWMELFPAKWCLEPKFEELVKDWWNGTCGDIPTRLDQLGHHMKEWSLTRARAEKRKRGCLEDQLDYLYKQEISDDILSEIAEVQLDLNLEADKEELYWIQSARINWLKNGDRNTSFIHKIASQRHTWNRIQELEDENGHKVAMAEDMLKIASEYFKKLFAASEADMDDRIFDLVEKRVTADMNANLTKPFSEEEICNAVKSMPVLKAPGSDGFAVIFFQRYWHIIGTDTVGYCLDILNGRREFGDINKTRLVLIPKVDKPKTMSQFRPISLCNVIYKIIAKVLVNRMSDILDACINESQGAFIPGRLISDNVLIAYEALHSLKLKKSGRKGTFALKLDMSKAYDRVEWDFLAGMMKSLGFHDDWTVLVMRCVCSVSYSVQLNGVDSDWITPSRGLRQGDPLSPYLFLICAEGFSALLEEAKKSGDMRGAKIGRGRLSINHLFFADDCILFGDAIREGVQTVRKIICEYESNAGQRVNYDKSLIYFGANVQDEMKEEITRLLGVRIASSPEKYLGLPIMVGRRKSWAFADFKDIFRKRIDRWSLRYLSMGGKEVFIKSNIMNKFWWANGKTKTGIHWSTWDALCLSKVAGGLGFKDLFLFNKALLAKQVWRILTNPNCLLAKVLKARYFPNSDFLNAKIGSYPFFTWRSICNCRELIEEGMLWRIGNGERVNIWNDSWLPGKENNRISGQEIRIQWSTVRDLILSDSNTWNADLIQRLVEEDTARRILSIPFSGGNSQDTVVWKFEGSGEYSVRSGYRTLVSSLTNTNPYSNNNSIFTDFYKDLWGLNIPSKIKIHVWRLFNNWIPHYCNLAKKKLAAESLCPLCKEGMETTNHLVWSCGVLRQVWDHFQFRTHQFDTLGEAQVCFARFFTAADFQQKNIIAISIWSLGYRRNKLIHEGVKFKIEELLGFMHGYLQDILLTQSNLLNKVNHSLQTKWQAPKLGSIKINFDASFHSTDQTAISAVIARDYTGYILGAETYLFTDVADPFVAEARACERAMLLAKTMGFRCLVVEGDALTVIKSIQRRGSDRSVI</sequence>
<keyword evidence="2" id="KW-0808">Transferase</keyword>
<dbReference type="InterPro" id="IPR043502">
    <property type="entry name" value="DNA/RNA_pol_sf"/>
</dbReference>
<dbReference type="Proteomes" id="UP000325315">
    <property type="component" value="Unassembled WGS sequence"/>
</dbReference>
<dbReference type="CDD" id="cd06222">
    <property type="entry name" value="RNase_H_like"/>
    <property type="match status" value="1"/>
</dbReference>
<dbReference type="InterPro" id="IPR000477">
    <property type="entry name" value="RT_dom"/>
</dbReference>
<dbReference type="Pfam" id="PF13456">
    <property type="entry name" value="RVT_3"/>
    <property type="match status" value="1"/>
</dbReference>
<dbReference type="GO" id="GO:0004523">
    <property type="term" value="F:RNA-DNA hybrid ribonuclease activity"/>
    <property type="evidence" value="ECO:0007669"/>
    <property type="project" value="InterPro"/>
</dbReference>
<dbReference type="InterPro" id="IPR044730">
    <property type="entry name" value="RNase_H-like_dom_plant"/>
</dbReference>
<keyword evidence="3" id="KW-1185">Reference proteome</keyword>
<gene>
    <name evidence="2" type="ORF">EPI10_009151</name>
</gene>
<dbReference type="InterPro" id="IPR052343">
    <property type="entry name" value="Retrotransposon-Effector_Assoc"/>
</dbReference>